<dbReference type="OrthoDB" id="9769796at2"/>
<comment type="caution">
    <text evidence="4">The sequence shown here is derived from an EMBL/GenBank/DDBJ whole genome shotgun (WGS) entry which is preliminary data.</text>
</comment>
<proteinExistence type="inferred from homology"/>
<dbReference type="EMBL" id="SDGZ01000010">
    <property type="protein sequence ID" value="TYC50172.1"/>
    <property type="molecule type" value="Genomic_DNA"/>
</dbReference>
<dbReference type="HAMAP" id="MF_01539">
    <property type="entry name" value="TmcAL"/>
    <property type="match status" value="1"/>
</dbReference>
<dbReference type="GO" id="GO:0016879">
    <property type="term" value="F:ligase activity, forming carbon-nitrogen bonds"/>
    <property type="evidence" value="ECO:0007669"/>
    <property type="project" value="UniProtKB-UniRule"/>
</dbReference>
<evidence type="ECO:0000313" key="5">
    <source>
        <dbReference type="Proteomes" id="UP000371977"/>
    </source>
</evidence>
<keyword evidence="3" id="KW-0067">ATP-binding</keyword>
<feature type="binding site" evidence="3">
    <location>
        <position position="101"/>
    </location>
    <ligand>
        <name>ATP</name>
        <dbReference type="ChEBI" id="CHEBI:30616"/>
    </ligand>
</feature>
<dbReference type="InterPro" id="IPR014729">
    <property type="entry name" value="Rossmann-like_a/b/a_fold"/>
</dbReference>
<keyword evidence="1 3" id="KW-0436">Ligase</keyword>
<dbReference type="InterPro" id="IPR008513">
    <property type="entry name" value="tRNA(Met)_cyd_acetate_ligase"/>
</dbReference>
<dbReference type="PANTHER" id="PTHR37825">
    <property type="entry name" value="TRNA(MET) CYTIDINE ACETATE LIGASE"/>
    <property type="match status" value="1"/>
</dbReference>
<dbReference type="AlphaFoldDB" id="A0A6C2C928"/>
<keyword evidence="3" id="KW-0820">tRNA-binding</keyword>
<dbReference type="PANTHER" id="PTHR37825:SF1">
    <property type="entry name" value="TRNA(MET) CYTIDINE ACETATE LIGASE"/>
    <property type="match status" value="1"/>
</dbReference>
<comment type="similarity">
    <text evidence="3">Belongs to the TmcAL family.</text>
</comment>
<feature type="binding site" evidence="3">
    <location>
        <begin position="7"/>
        <end position="20"/>
    </location>
    <ligand>
        <name>ATP</name>
        <dbReference type="ChEBI" id="CHEBI:30616"/>
    </ligand>
</feature>
<keyword evidence="3" id="KW-0694">RNA-binding</keyword>
<evidence type="ECO:0000256" key="1">
    <source>
        <dbReference type="ARBA" id="ARBA00022598"/>
    </source>
</evidence>
<evidence type="ECO:0000256" key="2">
    <source>
        <dbReference type="ARBA" id="ARBA00022694"/>
    </source>
</evidence>
<dbReference type="GO" id="GO:0000049">
    <property type="term" value="F:tRNA binding"/>
    <property type="evidence" value="ECO:0007669"/>
    <property type="project" value="UniProtKB-KW"/>
</dbReference>
<dbReference type="Proteomes" id="UP000371977">
    <property type="component" value="Unassembled WGS sequence"/>
</dbReference>
<comment type="catalytic activity">
    <reaction evidence="3">
        <text>cytidine(34) in elongator tRNA(Met) + acetate + ATP = N(4)-acetylcytidine(34) in elongator tRNA(Met) + AMP + diphosphate</text>
        <dbReference type="Rhea" id="RHEA:58144"/>
        <dbReference type="Rhea" id="RHEA-COMP:10693"/>
        <dbReference type="Rhea" id="RHEA-COMP:10694"/>
        <dbReference type="ChEBI" id="CHEBI:30089"/>
        <dbReference type="ChEBI" id="CHEBI:30616"/>
        <dbReference type="ChEBI" id="CHEBI:33019"/>
        <dbReference type="ChEBI" id="CHEBI:74900"/>
        <dbReference type="ChEBI" id="CHEBI:82748"/>
        <dbReference type="ChEBI" id="CHEBI:456215"/>
    </reaction>
</comment>
<organism evidence="4 5">
    <name type="scientific">Weissella muntiaci</name>
    <dbReference type="NCBI Taxonomy" id="2508881"/>
    <lineage>
        <taxon>Bacteria</taxon>
        <taxon>Bacillati</taxon>
        <taxon>Bacillota</taxon>
        <taxon>Bacilli</taxon>
        <taxon>Lactobacillales</taxon>
        <taxon>Lactobacillaceae</taxon>
        <taxon>Weissella</taxon>
    </lineage>
</organism>
<keyword evidence="4" id="KW-0808">Transferase</keyword>
<dbReference type="RefSeq" id="WP_148622254.1">
    <property type="nucleotide sequence ID" value="NZ_SDGZ01000010.1"/>
</dbReference>
<gene>
    <name evidence="3" type="primary">tmcAL</name>
    <name evidence="4" type="ORF">ESZ50_03725</name>
</gene>
<reference evidence="4 5" key="1">
    <citation type="submission" date="2019-01" db="EMBL/GenBank/DDBJ databases">
        <title>Weissella sp. nov., a novel lactic acid bacterium isolated from animal feces.</title>
        <authorList>
            <person name="Wang L.-T."/>
        </authorList>
    </citation>
    <scope>NUCLEOTIDE SEQUENCE [LARGE SCALE GENOMIC DNA]</scope>
    <source>
        <strain evidence="4 5">8H-2</strain>
    </source>
</reference>
<keyword evidence="3" id="KW-0547">Nucleotide-binding</keyword>
<dbReference type="EC" id="6.3.4.-" evidence="3"/>
<comment type="subcellular location">
    <subcellularLocation>
        <location evidence="3">Cytoplasm</location>
    </subcellularLocation>
</comment>
<keyword evidence="5" id="KW-1185">Reference proteome</keyword>
<feature type="binding site" evidence="3">
    <location>
        <begin position="180"/>
        <end position="181"/>
    </location>
    <ligand>
        <name>ATP</name>
        <dbReference type="ChEBI" id="CHEBI:30616"/>
    </ligand>
</feature>
<dbReference type="NCBIfam" id="NF010191">
    <property type="entry name" value="PRK13670.1"/>
    <property type="match status" value="1"/>
</dbReference>
<dbReference type="GO" id="GO:0006400">
    <property type="term" value="P:tRNA modification"/>
    <property type="evidence" value="ECO:0007669"/>
    <property type="project" value="UniProtKB-UniRule"/>
</dbReference>
<name>A0A6C2C928_9LACO</name>
<protein>
    <recommendedName>
        <fullName evidence="3">tRNA(Met) cytidine acetate ligase</fullName>
        <ecNumber evidence="3">6.3.4.-</ecNumber>
    </recommendedName>
</protein>
<dbReference type="Pfam" id="PF05636">
    <property type="entry name" value="HIGH_NTase1"/>
    <property type="match status" value="1"/>
</dbReference>
<keyword evidence="2 3" id="KW-0819">tRNA processing</keyword>
<keyword evidence="3" id="KW-0963">Cytoplasm</keyword>
<feature type="binding site" evidence="3">
    <location>
        <position position="153"/>
    </location>
    <ligand>
        <name>ATP</name>
        <dbReference type="ChEBI" id="CHEBI:30616"/>
    </ligand>
</feature>
<accession>A0A6C2C928</accession>
<dbReference type="GO" id="GO:0005524">
    <property type="term" value="F:ATP binding"/>
    <property type="evidence" value="ECO:0007669"/>
    <property type="project" value="UniProtKB-KW"/>
</dbReference>
<dbReference type="GO" id="GO:0016740">
    <property type="term" value="F:transferase activity"/>
    <property type="evidence" value="ECO:0007669"/>
    <property type="project" value="UniProtKB-KW"/>
</dbReference>
<comment type="function">
    <text evidence="3">Catalyzes the formation of N(4)-acetylcytidine (ac(4)C) at the wobble position of elongator tRNA(Met), using acetate and ATP as substrates. First activates an acetate ion to form acetyladenylate (Ac-AMP) and then transfers the acetyl group to tRNA to form ac(4)C34.</text>
</comment>
<evidence type="ECO:0000313" key="4">
    <source>
        <dbReference type="EMBL" id="TYC50172.1"/>
    </source>
</evidence>
<dbReference type="Gene3D" id="3.40.50.620">
    <property type="entry name" value="HUPs"/>
    <property type="match status" value="1"/>
</dbReference>
<sequence>MKAVGLITEYNPLHNGHLYHLQQAKALTGADVVVTVMSGNFVQRGEPALVDKWRRAQAALNNGVDVLFELPFYYAVQPAHIFARGAIRLLAAAGVETIVFGAEHADLDFLGLAEQASKALQQASHFSDFNETYATSFNQTILAATGVRIEGPNDMLGFAYAMAIVELDLVGRINVQPIQRIRADYHSLTITDQTIASASAIREALQSKAIVELTDYLPASMGAGLVNGMQVQPWGLGWFEFLRYKVLTTPVEELAKIYQLNDGLAYRIKKIMTVTIDWATFKDAFKSKRYTWSRLQRTLLYVLMNVSDIEMREAWDEPYLRLLGTSANGRMYLKAIRDTVELPIIHRVAKADVTGRMQLDVRAGRLYQQLSEPAGQEIMQDFKRQPLFSEGD</sequence>
<dbReference type="GO" id="GO:0005737">
    <property type="term" value="C:cytoplasm"/>
    <property type="evidence" value="ECO:0007669"/>
    <property type="project" value="UniProtKB-SubCell"/>
</dbReference>
<evidence type="ECO:0000256" key="3">
    <source>
        <dbReference type="HAMAP-Rule" id="MF_01539"/>
    </source>
</evidence>
<dbReference type="SUPFAM" id="SSF52374">
    <property type="entry name" value="Nucleotidylyl transferase"/>
    <property type="match status" value="1"/>
</dbReference>